<accession>A0A443SEY8</accession>
<evidence type="ECO:0000259" key="4">
    <source>
        <dbReference type="PROSITE" id="PS50234"/>
    </source>
</evidence>
<evidence type="ECO:0000256" key="1">
    <source>
        <dbReference type="SAM" id="Coils"/>
    </source>
</evidence>
<evidence type="ECO:0000313" key="5">
    <source>
        <dbReference type="EMBL" id="RWS26077.1"/>
    </source>
</evidence>
<dbReference type="InterPro" id="IPR016186">
    <property type="entry name" value="C-type_lectin-like/link_sf"/>
</dbReference>
<evidence type="ECO:0000313" key="6">
    <source>
        <dbReference type="Proteomes" id="UP000288716"/>
    </source>
</evidence>
<evidence type="ECO:0000259" key="3">
    <source>
        <dbReference type="PROSITE" id="PS50041"/>
    </source>
</evidence>
<name>A0A443SEY8_9ACAR</name>
<dbReference type="Proteomes" id="UP000288716">
    <property type="component" value="Unassembled WGS sequence"/>
</dbReference>
<keyword evidence="1" id="KW-0175">Coiled coil</keyword>
<reference evidence="5 6" key="1">
    <citation type="journal article" date="2018" name="Gigascience">
        <title>Genomes of trombidid mites reveal novel predicted allergens and laterally-transferred genes associated with secondary metabolism.</title>
        <authorList>
            <person name="Dong X."/>
            <person name="Chaisiri K."/>
            <person name="Xia D."/>
            <person name="Armstrong S.D."/>
            <person name="Fang Y."/>
            <person name="Donnelly M.J."/>
            <person name="Kadowaki T."/>
            <person name="McGarry J.W."/>
            <person name="Darby A.C."/>
            <person name="Makepeace B.L."/>
        </authorList>
    </citation>
    <scope>NUCLEOTIDE SEQUENCE [LARGE SCALE GENOMIC DNA]</scope>
    <source>
        <strain evidence="5">UoL-UT</strain>
    </source>
</reference>
<dbReference type="STRING" id="299467.A0A443SEY8"/>
<dbReference type="CDD" id="cd00037">
    <property type="entry name" value="CLECT"/>
    <property type="match status" value="1"/>
</dbReference>
<dbReference type="InterPro" id="IPR016187">
    <property type="entry name" value="CTDL_fold"/>
</dbReference>
<feature type="coiled-coil region" evidence="1">
    <location>
        <begin position="146"/>
        <end position="184"/>
    </location>
</feature>
<dbReference type="SUPFAM" id="SSF56436">
    <property type="entry name" value="C-type lectin-like"/>
    <property type="match status" value="1"/>
</dbReference>
<dbReference type="AlphaFoldDB" id="A0A443SEY8"/>
<comment type="caution">
    <text evidence="5">The sequence shown here is derived from an EMBL/GenBank/DDBJ whole genome shotgun (WGS) entry which is preliminary data.</text>
</comment>
<dbReference type="Pfam" id="PF00059">
    <property type="entry name" value="Lectin_C"/>
    <property type="match status" value="1"/>
</dbReference>
<feature type="coiled-coil region" evidence="1">
    <location>
        <begin position="388"/>
        <end position="422"/>
    </location>
</feature>
<feature type="compositionally biased region" description="Pro residues" evidence="2">
    <location>
        <begin position="101"/>
        <end position="110"/>
    </location>
</feature>
<sequence length="580" mass="66736">MVTLDTLEEYYYQNEATKERSHPFSYWLGLKRRHVGDKLFDWINGRYFDLMSHVWQRGQLNEDDEEYSCVVIGAKTGTLKSEKCNEKNKKMCEIRLEELPPQKPTTPKPKPTTTTEAPTTPPGPSQSDIEMSNKINEAWEAVKQANEKLEAAVKDQKEVLDSVKDNLSTKLSEETDKVKKGEKELIKKLDDLKQVLNDAVKYSADDVTIKIDGTSNLFKDIDINLASVKNLNKEIIQKMNEDKENLEKKSEHNLSKINQISEDVKSIKSEMELENKETKNDIEEMKKKINAIKDDEIKNDLKGKLHQKLKQQSELSGNKVIATTEELVTKMIDEMLNVEQIEEKLKQRTDQLDIAAKECTKHMQPFVAEMSTIKNDMSSVSSVNEKIITDFSKDAAEHRSKIKNLNTELNSLSERINKMSQDSATNLKDTLKTSETEFNSNIEPIESVLNTFNNDRINMQNFMKKVEQLSNEMSKSSDECKKDVESLSSLVVNKAKEETSKYDIFERLLKEKVSVINTDHKKDIEAIQNEVKQCTTNKCVASNSDLIRDTIKINFLRNSMKRLMFSSKTHYKIYRMKNPS</sequence>
<feature type="domain" description="C-type lectin" evidence="3">
    <location>
        <begin position="1"/>
        <end position="93"/>
    </location>
</feature>
<dbReference type="VEuPathDB" id="VectorBase:LDEU005963"/>
<dbReference type="InterPro" id="IPR002035">
    <property type="entry name" value="VWF_A"/>
</dbReference>
<proteinExistence type="predicted"/>
<dbReference type="PROSITE" id="PS50234">
    <property type="entry name" value="VWFA"/>
    <property type="match status" value="1"/>
</dbReference>
<evidence type="ECO:0000256" key="2">
    <source>
        <dbReference type="SAM" id="MobiDB-lite"/>
    </source>
</evidence>
<dbReference type="Gene3D" id="3.10.100.10">
    <property type="entry name" value="Mannose-Binding Protein A, subunit A"/>
    <property type="match status" value="1"/>
</dbReference>
<dbReference type="InterPro" id="IPR001304">
    <property type="entry name" value="C-type_lectin-like"/>
</dbReference>
<dbReference type="PROSITE" id="PS50041">
    <property type="entry name" value="C_TYPE_LECTIN_2"/>
    <property type="match status" value="1"/>
</dbReference>
<evidence type="ECO:0008006" key="7">
    <source>
        <dbReference type="Google" id="ProtNLM"/>
    </source>
</evidence>
<keyword evidence="6" id="KW-1185">Reference proteome</keyword>
<protein>
    <recommendedName>
        <fullName evidence="7">C-type lectin domain-containing protein</fullName>
    </recommendedName>
</protein>
<feature type="coiled-coil region" evidence="1">
    <location>
        <begin position="225"/>
        <end position="295"/>
    </location>
</feature>
<organism evidence="5 6">
    <name type="scientific">Leptotrombidium deliense</name>
    <dbReference type="NCBI Taxonomy" id="299467"/>
    <lineage>
        <taxon>Eukaryota</taxon>
        <taxon>Metazoa</taxon>
        <taxon>Ecdysozoa</taxon>
        <taxon>Arthropoda</taxon>
        <taxon>Chelicerata</taxon>
        <taxon>Arachnida</taxon>
        <taxon>Acari</taxon>
        <taxon>Acariformes</taxon>
        <taxon>Trombidiformes</taxon>
        <taxon>Prostigmata</taxon>
        <taxon>Anystina</taxon>
        <taxon>Parasitengona</taxon>
        <taxon>Trombiculoidea</taxon>
        <taxon>Trombiculidae</taxon>
        <taxon>Leptotrombidium</taxon>
    </lineage>
</organism>
<dbReference type="EMBL" id="NCKV01003091">
    <property type="protein sequence ID" value="RWS26077.1"/>
    <property type="molecule type" value="Genomic_DNA"/>
</dbReference>
<feature type="domain" description="VWFA" evidence="4">
    <location>
        <begin position="206"/>
        <end position="416"/>
    </location>
</feature>
<gene>
    <name evidence="5" type="ORF">B4U80_13012</name>
</gene>
<feature type="region of interest" description="Disordered" evidence="2">
    <location>
        <begin position="95"/>
        <end position="128"/>
    </location>
</feature>